<gene>
    <name evidence="2" type="ORF">AB0I59_03085</name>
</gene>
<organism evidence="2 3">
    <name type="scientific">Microtetraspora glauca</name>
    <dbReference type="NCBI Taxonomy" id="1996"/>
    <lineage>
        <taxon>Bacteria</taxon>
        <taxon>Bacillati</taxon>
        <taxon>Actinomycetota</taxon>
        <taxon>Actinomycetes</taxon>
        <taxon>Streptosporangiales</taxon>
        <taxon>Streptosporangiaceae</taxon>
        <taxon>Microtetraspora</taxon>
    </lineage>
</organism>
<dbReference type="RefSeq" id="WP_061253606.1">
    <property type="nucleotide sequence ID" value="NZ_JBFALK010000001.1"/>
</dbReference>
<evidence type="ECO:0000313" key="3">
    <source>
        <dbReference type="Proteomes" id="UP001551675"/>
    </source>
</evidence>
<accession>A0ABV3G7J0</accession>
<dbReference type="EMBL" id="JBFALK010000001">
    <property type="protein sequence ID" value="MEV0967595.1"/>
    <property type="molecule type" value="Genomic_DNA"/>
</dbReference>
<protein>
    <submittedName>
        <fullName evidence="2">Roadblock/LC7 domain-containing protein</fullName>
    </submittedName>
</protein>
<dbReference type="InterPro" id="IPR004942">
    <property type="entry name" value="Roadblock/LAMTOR2_dom"/>
</dbReference>
<reference evidence="2 3" key="1">
    <citation type="submission" date="2024-06" db="EMBL/GenBank/DDBJ databases">
        <title>The Natural Products Discovery Center: Release of the First 8490 Sequenced Strains for Exploring Actinobacteria Biosynthetic Diversity.</title>
        <authorList>
            <person name="Kalkreuter E."/>
            <person name="Kautsar S.A."/>
            <person name="Yang D."/>
            <person name="Bader C.D."/>
            <person name="Teijaro C.N."/>
            <person name="Fluegel L."/>
            <person name="Davis C.M."/>
            <person name="Simpson J.R."/>
            <person name="Lauterbach L."/>
            <person name="Steele A.D."/>
            <person name="Gui C."/>
            <person name="Meng S."/>
            <person name="Li G."/>
            <person name="Viehrig K."/>
            <person name="Ye F."/>
            <person name="Su P."/>
            <person name="Kiefer A.F."/>
            <person name="Nichols A."/>
            <person name="Cepeda A.J."/>
            <person name="Yan W."/>
            <person name="Fan B."/>
            <person name="Jiang Y."/>
            <person name="Adhikari A."/>
            <person name="Zheng C.-J."/>
            <person name="Schuster L."/>
            <person name="Cowan T.M."/>
            <person name="Smanski M.J."/>
            <person name="Chevrette M.G."/>
            <person name="De Carvalho L.P.S."/>
            <person name="Shen B."/>
        </authorList>
    </citation>
    <scope>NUCLEOTIDE SEQUENCE [LARGE SCALE GENOMIC DNA]</scope>
    <source>
        <strain evidence="2 3">NPDC050100</strain>
    </source>
</reference>
<feature type="domain" description="Roadblock/LAMTOR2" evidence="1">
    <location>
        <begin position="16"/>
        <end position="104"/>
    </location>
</feature>
<dbReference type="SMART" id="SM00960">
    <property type="entry name" value="Robl_LC7"/>
    <property type="match status" value="1"/>
</dbReference>
<evidence type="ECO:0000313" key="2">
    <source>
        <dbReference type="EMBL" id="MEV0967595.1"/>
    </source>
</evidence>
<dbReference type="Pfam" id="PF03259">
    <property type="entry name" value="Robl_LC7"/>
    <property type="match status" value="1"/>
</dbReference>
<comment type="caution">
    <text evidence="2">The sequence shown here is derived from an EMBL/GenBank/DDBJ whole genome shotgun (WGS) entry which is preliminary data.</text>
</comment>
<sequence>MTAPGIEGLTPDQRVRAELRDLRTQMGGVHGSMVAASDGFLISCDIPELEPTRIAALIAATLGLARQATQATGRGRFREAVARGSDGYLAVFAVGDDAVLAVIGTDDLNIGMLHFQIRDLIKRITSHLAQFEWGWQGSMRPDAAADGLSSP</sequence>
<dbReference type="Gene3D" id="3.30.450.30">
    <property type="entry name" value="Dynein light chain 2a, cytoplasmic"/>
    <property type="match status" value="1"/>
</dbReference>
<proteinExistence type="predicted"/>
<name>A0ABV3G7J0_MICGL</name>
<dbReference type="InterPro" id="IPR037587">
    <property type="entry name" value="LAMTOR2-like"/>
</dbReference>
<evidence type="ECO:0000259" key="1">
    <source>
        <dbReference type="SMART" id="SM00960"/>
    </source>
</evidence>
<dbReference type="SUPFAM" id="SSF103196">
    <property type="entry name" value="Roadblock/LC7 domain"/>
    <property type="match status" value="1"/>
</dbReference>
<dbReference type="PANTHER" id="PTHR13323">
    <property type="entry name" value="LATE ENDOSOMAL/LYSOSOMAL MP1 INTERACTING PROTEIN"/>
    <property type="match status" value="1"/>
</dbReference>
<dbReference type="Proteomes" id="UP001551675">
    <property type="component" value="Unassembled WGS sequence"/>
</dbReference>
<keyword evidence="3" id="KW-1185">Reference proteome</keyword>